<dbReference type="AlphaFoldDB" id="A0A9Q9P6Z2"/>
<protein>
    <submittedName>
        <fullName evidence="1">Uncharacterized protein</fullName>
    </submittedName>
</protein>
<dbReference type="Proteomes" id="UP001062223">
    <property type="component" value="Chromosome"/>
</dbReference>
<sequence length="68" mass="7235">MSYVHDNPGGTEAHGVDLVDGHAPAIRILVHGDLPTTIEHEGRTWLATGDAHDAGDDDTPPIAIYRPV</sequence>
<dbReference type="RefSeq" id="WP_262138094.1">
    <property type="nucleotide sequence ID" value="NZ_CP106879.1"/>
</dbReference>
<proteinExistence type="predicted"/>
<reference evidence="1" key="1">
    <citation type="submission" date="2022-09" db="EMBL/GenBank/DDBJ databases">
        <title>Taxonomy of Curtobacterium flaccumfaciens.</title>
        <authorList>
            <person name="Osdaghi E."/>
            <person name="Taghavi S.M."/>
            <person name="Hamidizade M."/>
            <person name="Abachi H."/>
            <person name="Fazliarab A."/>
            <person name="Baeyen S."/>
            <person name="Portier P."/>
            <person name="Van Vaerenbergh J."/>
            <person name="Jacques M.-A."/>
        </authorList>
    </citation>
    <scope>NUCLEOTIDE SEQUENCE</scope>
    <source>
        <strain evidence="1">AGQB46</strain>
    </source>
</reference>
<evidence type="ECO:0000313" key="1">
    <source>
        <dbReference type="EMBL" id="UYC79750.1"/>
    </source>
</evidence>
<name>A0A9Q9P6Z2_9MICO</name>
<dbReference type="EMBL" id="CP106879">
    <property type="protein sequence ID" value="UYC79750.1"/>
    <property type="molecule type" value="Genomic_DNA"/>
</dbReference>
<dbReference type="KEGG" id="cpoi:OE229_11395"/>
<accession>A0A9Q9P6Z2</accession>
<organism evidence="1 2">
    <name type="scientific">Curtobacterium poinsettiae</name>
    <dbReference type="NCBI Taxonomy" id="159612"/>
    <lineage>
        <taxon>Bacteria</taxon>
        <taxon>Bacillati</taxon>
        <taxon>Actinomycetota</taxon>
        <taxon>Actinomycetes</taxon>
        <taxon>Micrococcales</taxon>
        <taxon>Microbacteriaceae</taxon>
        <taxon>Curtobacterium</taxon>
    </lineage>
</organism>
<evidence type="ECO:0000313" key="2">
    <source>
        <dbReference type="Proteomes" id="UP001062223"/>
    </source>
</evidence>
<gene>
    <name evidence="1" type="ORF">OE229_11395</name>
</gene>